<evidence type="ECO:0000313" key="2">
    <source>
        <dbReference type="EMBL" id="EGT54002.1"/>
    </source>
</evidence>
<feature type="chain" id="PRO_5003404741" evidence="1">
    <location>
        <begin position="19"/>
        <end position="192"/>
    </location>
</feature>
<dbReference type="EMBL" id="GL379845">
    <property type="protein sequence ID" value="EGT54002.1"/>
    <property type="molecule type" value="Genomic_DNA"/>
</dbReference>
<reference evidence="3" key="1">
    <citation type="submission" date="2011-07" db="EMBL/GenBank/DDBJ databases">
        <authorList>
            <consortium name="Caenorhabditis brenneri Sequencing and Analysis Consortium"/>
            <person name="Wilson R.K."/>
        </authorList>
    </citation>
    <scope>NUCLEOTIDE SEQUENCE [LARGE SCALE GENOMIC DNA]</scope>
    <source>
        <strain evidence="3">PB2801</strain>
    </source>
</reference>
<dbReference type="OMA" id="IPKCIDE"/>
<dbReference type="Proteomes" id="UP000008068">
    <property type="component" value="Unassembled WGS sequence"/>
</dbReference>
<dbReference type="PANTHER" id="PTHR36956">
    <property type="entry name" value="UTERINE LUMIN EXPRESSED/LOCAILIZED-RELATED"/>
    <property type="match status" value="1"/>
</dbReference>
<evidence type="ECO:0000313" key="3">
    <source>
        <dbReference type="Proteomes" id="UP000008068"/>
    </source>
</evidence>
<dbReference type="InParanoid" id="G0N6T2"/>
<dbReference type="HOGENOM" id="CLU_1416384_0_0_1"/>
<proteinExistence type="predicted"/>
<keyword evidence="1" id="KW-0732">Signal</keyword>
<accession>G0N6T2</accession>
<name>G0N6T2_CAEBE</name>
<dbReference type="PANTHER" id="PTHR36956:SF2">
    <property type="entry name" value="CPXV012 PROTEIN-RELATED"/>
    <property type="match status" value="1"/>
</dbReference>
<evidence type="ECO:0000256" key="1">
    <source>
        <dbReference type="SAM" id="SignalP"/>
    </source>
</evidence>
<dbReference type="STRING" id="135651.G0N6T2"/>
<sequence>MFYYYFLLFFFLLGGASCQQEVPTLIPKCIDEFSQLLGCAKNETVFQHIYDYDFFDVYFDRALYSEIAKVVNCPAAASCNVSMFFKSYVSFQISLIDLFDKQLQTRLTKKTYDEIVKTCNRIPQPPLPFYDPCDTADRDKCLVQEAAKLPNWSEKDVKLFEHLLSYLHAKCKMKDEQGRFVKPYIDAVIGSS</sequence>
<keyword evidence="3" id="KW-1185">Reference proteome</keyword>
<gene>
    <name evidence="2" type="ORF">CAEBREN_25646</name>
</gene>
<dbReference type="AlphaFoldDB" id="G0N6T2"/>
<organism evidence="3">
    <name type="scientific">Caenorhabditis brenneri</name>
    <name type="common">Nematode worm</name>
    <dbReference type="NCBI Taxonomy" id="135651"/>
    <lineage>
        <taxon>Eukaryota</taxon>
        <taxon>Metazoa</taxon>
        <taxon>Ecdysozoa</taxon>
        <taxon>Nematoda</taxon>
        <taxon>Chromadorea</taxon>
        <taxon>Rhabditida</taxon>
        <taxon>Rhabditina</taxon>
        <taxon>Rhabditomorpha</taxon>
        <taxon>Rhabditoidea</taxon>
        <taxon>Rhabditidae</taxon>
        <taxon>Peloderinae</taxon>
        <taxon>Caenorhabditis</taxon>
    </lineage>
</organism>
<protein>
    <submittedName>
        <fullName evidence="2">Uncharacterized protein</fullName>
    </submittedName>
</protein>
<feature type="signal peptide" evidence="1">
    <location>
        <begin position="1"/>
        <end position="18"/>
    </location>
</feature>